<name>A0A2H0KKI6_9BACT</name>
<dbReference type="Proteomes" id="UP000229497">
    <property type="component" value="Unassembled WGS sequence"/>
</dbReference>
<evidence type="ECO:0000313" key="2">
    <source>
        <dbReference type="Proteomes" id="UP000229497"/>
    </source>
</evidence>
<organism evidence="1 2">
    <name type="scientific">Candidatus Roizmanbacteria bacterium CG11_big_fil_rev_8_21_14_0_20_37_16</name>
    <dbReference type="NCBI Taxonomy" id="1974857"/>
    <lineage>
        <taxon>Bacteria</taxon>
        <taxon>Candidatus Roizmaniibacteriota</taxon>
    </lineage>
</organism>
<proteinExistence type="predicted"/>
<sequence>MDFSKISEQLVTTGQVNDLLGELENVSESIYLTGNKFSSTLKKIDIRYYTTLVGLLEKNDKKEVLEKLIEEIKNIPVVNVSLSFYPSFQI</sequence>
<gene>
    <name evidence="1" type="ORF">COV87_01485</name>
</gene>
<reference evidence="1 2" key="1">
    <citation type="submission" date="2017-09" db="EMBL/GenBank/DDBJ databases">
        <title>Depth-based differentiation of microbial function through sediment-hosted aquifers and enrichment of novel symbionts in the deep terrestrial subsurface.</title>
        <authorList>
            <person name="Probst A.J."/>
            <person name="Ladd B."/>
            <person name="Jarett J.K."/>
            <person name="Geller-Mcgrath D.E."/>
            <person name="Sieber C.M."/>
            <person name="Emerson J.B."/>
            <person name="Anantharaman K."/>
            <person name="Thomas B.C."/>
            <person name="Malmstrom R."/>
            <person name="Stieglmeier M."/>
            <person name="Klingl A."/>
            <person name="Woyke T."/>
            <person name="Ryan C.M."/>
            <person name="Banfield J.F."/>
        </authorList>
    </citation>
    <scope>NUCLEOTIDE SEQUENCE [LARGE SCALE GENOMIC DNA]</scope>
    <source>
        <strain evidence="1">CG11_big_fil_rev_8_21_14_0_20_37_16</strain>
    </source>
</reference>
<evidence type="ECO:0000313" key="1">
    <source>
        <dbReference type="EMBL" id="PIQ71770.1"/>
    </source>
</evidence>
<accession>A0A2H0KKI6</accession>
<feature type="non-terminal residue" evidence="1">
    <location>
        <position position="90"/>
    </location>
</feature>
<dbReference type="AlphaFoldDB" id="A0A2H0KKI6"/>
<dbReference type="EMBL" id="PCVK01000041">
    <property type="protein sequence ID" value="PIQ71770.1"/>
    <property type="molecule type" value="Genomic_DNA"/>
</dbReference>
<comment type="caution">
    <text evidence="1">The sequence shown here is derived from an EMBL/GenBank/DDBJ whole genome shotgun (WGS) entry which is preliminary data.</text>
</comment>
<protein>
    <submittedName>
        <fullName evidence="1">Uncharacterized protein</fullName>
    </submittedName>
</protein>